<dbReference type="CDD" id="cd02968">
    <property type="entry name" value="SCO"/>
    <property type="match status" value="1"/>
</dbReference>
<keyword evidence="3" id="KW-0479">Metal-binding</keyword>
<dbReference type="AlphaFoldDB" id="A0A841Q8L0"/>
<feature type="binding site" evidence="3">
    <location>
        <position position="71"/>
    </location>
    <ligand>
        <name>Cu cation</name>
        <dbReference type="ChEBI" id="CHEBI:23378"/>
    </ligand>
</feature>
<feature type="transmembrane region" description="Helical" evidence="5">
    <location>
        <begin position="6"/>
        <end position="24"/>
    </location>
</feature>
<feature type="binding site" evidence="3">
    <location>
        <position position="67"/>
    </location>
    <ligand>
        <name>Cu cation</name>
        <dbReference type="ChEBI" id="CHEBI:23378"/>
    </ligand>
</feature>
<dbReference type="Proteomes" id="UP000581688">
    <property type="component" value="Unassembled WGS sequence"/>
</dbReference>
<evidence type="ECO:0000256" key="3">
    <source>
        <dbReference type="PIRSR" id="PIRSR603782-1"/>
    </source>
</evidence>
<keyword evidence="4" id="KW-1015">Disulfide bond</keyword>
<evidence type="ECO:0000256" key="4">
    <source>
        <dbReference type="PIRSR" id="PIRSR603782-2"/>
    </source>
</evidence>
<sequence>MKKKYYVFFASFIAIGIGLGILYLEFWRDAGVKLPEDITMETASGESFAFTNMEPKVRLVEFFYTKCPSVCPITTQRMMHLRDLFKEEEVFGDKVEFLSITIDPEVDTLEEIEEYMNRYGIVDEQGWVFLRGDMAATEKLAEPFRFQFKDNGTDFIVHTSYTYLLNEKNELIEKFPMGKAFDKERVHDRIMRLID</sequence>
<dbReference type="EMBL" id="JACHGH010000011">
    <property type="protein sequence ID" value="MBB6454725.1"/>
    <property type="molecule type" value="Genomic_DNA"/>
</dbReference>
<reference evidence="7 8" key="1">
    <citation type="submission" date="2020-08" db="EMBL/GenBank/DDBJ databases">
        <title>Genomic Encyclopedia of Type Strains, Phase IV (KMG-IV): sequencing the most valuable type-strain genomes for metagenomic binning, comparative biology and taxonomic classification.</title>
        <authorList>
            <person name="Goeker M."/>
        </authorList>
    </citation>
    <scope>NUCLEOTIDE SEQUENCE [LARGE SCALE GENOMIC DNA]</scope>
    <source>
        <strain evidence="7 8">DSM 19612</strain>
    </source>
</reference>
<name>A0A841Q8L0_9BACI</name>
<organism evidence="7 8">
    <name type="scientific">Salirhabdus euzebyi</name>
    <dbReference type="NCBI Taxonomy" id="394506"/>
    <lineage>
        <taxon>Bacteria</taxon>
        <taxon>Bacillati</taxon>
        <taxon>Bacillota</taxon>
        <taxon>Bacilli</taxon>
        <taxon>Bacillales</taxon>
        <taxon>Bacillaceae</taxon>
        <taxon>Salirhabdus</taxon>
    </lineage>
</organism>
<dbReference type="PROSITE" id="PS51352">
    <property type="entry name" value="THIOREDOXIN_2"/>
    <property type="match status" value="1"/>
</dbReference>
<feature type="binding site" evidence="3">
    <location>
        <position position="158"/>
    </location>
    <ligand>
        <name>Cu cation</name>
        <dbReference type="ChEBI" id="CHEBI:23378"/>
    </ligand>
</feature>
<keyword evidence="2 3" id="KW-0186">Copper</keyword>
<evidence type="ECO:0000313" key="8">
    <source>
        <dbReference type="Proteomes" id="UP000581688"/>
    </source>
</evidence>
<dbReference type="SUPFAM" id="SSF52833">
    <property type="entry name" value="Thioredoxin-like"/>
    <property type="match status" value="1"/>
</dbReference>
<dbReference type="Gene3D" id="3.40.30.10">
    <property type="entry name" value="Glutaredoxin"/>
    <property type="match status" value="1"/>
</dbReference>
<keyword evidence="5" id="KW-0472">Membrane</keyword>
<keyword evidence="5" id="KW-0812">Transmembrane</keyword>
<protein>
    <submittedName>
        <fullName evidence="7">Protein SCO1/2</fullName>
    </submittedName>
</protein>
<gene>
    <name evidence="7" type="ORF">HNQ94_003214</name>
</gene>
<feature type="disulfide bond" description="Redox-active" evidence="4">
    <location>
        <begin position="67"/>
        <end position="71"/>
    </location>
</feature>
<dbReference type="InterPro" id="IPR003782">
    <property type="entry name" value="SCO1/SenC"/>
</dbReference>
<dbReference type="PANTHER" id="PTHR12151">
    <property type="entry name" value="ELECTRON TRANSPORT PROTIN SCO1/SENC FAMILY MEMBER"/>
    <property type="match status" value="1"/>
</dbReference>
<evidence type="ECO:0000256" key="1">
    <source>
        <dbReference type="ARBA" id="ARBA00010996"/>
    </source>
</evidence>
<feature type="domain" description="Thioredoxin" evidence="6">
    <location>
        <begin position="28"/>
        <end position="195"/>
    </location>
</feature>
<keyword evidence="5" id="KW-1133">Transmembrane helix</keyword>
<dbReference type="GO" id="GO:0046872">
    <property type="term" value="F:metal ion binding"/>
    <property type="evidence" value="ECO:0007669"/>
    <property type="project" value="UniProtKB-KW"/>
</dbReference>
<evidence type="ECO:0000256" key="5">
    <source>
        <dbReference type="SAM" id="Phobius"/>
    </source>
</evidence>
<keyword evidence="8" id="KW-1185">Reference proteome</keyword>
<evidence type="ECO:0000256" key="2">
    <source>
        <dbReference type="ARBA" id="ARBA00023008"/>
    </source>
</evidence>
<accession>A0A841Q8L0</accession>
<comment type="caution">
    <text evidence="7">The sequence shown here is derived from an EMBL/GenBank/DDBJ whole genome shotgun (WGS) entry which is preliminary data.</text>
</comment>
<proteinExistence type="inferred from homology"/>
<comment type="similarity">
    <text evidence="1">Belongs to the SCO1/2 family.</text>
</comment>
<evidence type="ECO:0000259" key="6">
    <source>
        <dbReference type="PROSITE" id="PS51352"/>
    </source>
</evidence>
<dbReference type="InterPro" id="IPR013766">
    <property type="entry name" value="Thioredoxin_domain"/>
</dbReference>
<dbReference type="Pfam" id="PF02630">
    <property type="entry name" value="SCO1-SenC"/>
    <property type="match status" value="1"/>
</dbReference>
<dbReference type="RefSeq" id="WP_174497222.1">
    <property type="nucleotide sequence ID" value="NZ_CADDWK010000012.1"/>
</dbReference>
<dbReference type="PANTHER" id="PTHR12151:SF25">
    <property type="entry name" value="LINALOOL DEHYDRATASE_ISOMERASE DOMAIN-CONTAINING PROTEIN"/>
    <property type="match status" value="1"/>
</dbReference>
<evidence type="ECO:0000313" key="7">
    <source>
        <dbReference type="EMBL" id="MBB6454725.1"/>
    </source>
</evidence>
<dbReference type="InterPro" id="IPR036249">
    <property type="entry name" value="Thioredoxin-like_sf"/>
</dbReference>